<keyword evidence="2" id="KW-0067">ATP-binding</keyword>
<feature type="domain" description="Bacteriophage/plasmid primase P4 C-terminal" evidence="1">
    <location>
        <begin position="328"/>
        <end position="420"/>
    </location>
</feature>
<dbReference type="Proteomes" id="UP000028667">
    <property type="component" value="Segment"/>
</dbReference>
<dbReference type="GO" id="GO:0004386">
    <property type="term" value="F:helicase activity"/>
    <property type="evidence" value="ECO:0007669"/>
    <property type="project" value="UniProtKB-KW"/>
</dbReference>
<dbReference type="KEGG" id="vg:20041728"/>
<dbReference type="Gene3D" id="3.40.50.300">
    <property type="entry name" value="P-loop containing nucleotide triphosphate hydrolases"/>
    <property type="match status" value="1"/>
</dbReference>
<evidence type="ECO:0000313" key="2">
    <source>
        <dbReference type="EMBL" id="AII17185.1"/>
    </source>
</evidence>
<dbReference type="InterPro" id="IPR014818">
    <property type="entry name" value="Phage/plasmid_primase_P4_C"/>
</dbReference>
<name>A0A076FGI0_9VIRU</name>
<keyword evidence="2" id="KW-0547">Nucleotide-binding</keyword>
<dbReference type="InterPro" id="IPR027417">
    <property type="entry name" value="P-loop_NTPase"/>
</dbReference>
<evidence type="ECO:0000313" key="3">
    <source>
        <dbReference type="Proteomes" id="UP000028667"/>
    </source>
</evidence>
<dbReference type="EMBL" id="KJ645900">
    <property type="protein sequence ID" value="AII17185.1"/>
    <property type="molecule type" value="Genomic_DNA"/>
</dbReference>
<dbReference type="GeneID" id="20041728"/>
<keyword evidence="2" id="KW-0347">Helicase</keyword>
<keyword evidence="3" id="KW-1185">Reference proteome</keyword>
<sequence>MNIIEFLNRQEILWFPINLELKTIQSTGKTKKMLRAYSDGTMPSYNDFNNKTLIQERIDKYSNVFKSIWIDTKIVNQIDVDGDIDPNIETPYFKSVTKQKPHYFVLGFHQLPRKRIDTKWSNVELLCGQGSYAESTQEVFNADLDIKNYSGNIYEIFKHQNTDVKEVERLETNPSEAINTVLNNIFNVEGEWKSNQYPESKSIILLPSDKKCIVENEKTHSCVQSFVILNKTSIKIRCHSCGEKKINVSSNKLDWKTVKAYYGLIEDSDDKVTYEHIQEYLDDYCITNDLKKKDGFIMKRSEECVIEYEPVESYDDFLDTIFRNSESNIKRTYKKPTSKKNLINYLENIHTDIAILKRDQNIVSFKNGFLKLKEFEFHTYDINDNYNFIGKKFIPFDFNPEWLESKWDEIECPIFDKIISDQPNISSDPLVNLVFYGLLGSLHFPNGGDSIKVVPYLVGTSGTGKSTIVNIVQATFSQESIGTINFKEKTFGKSAFLTKDVIIDADTPSNMISEFGKCEFQKAVSGEVIAIPIKNQKTENQHKVVQRMLFCSQYYQDVIDTGEIIRRIAYFSFIPVDNTNSNLEEDCISTELHKVLIKILLARRQLLETFNDKPFHEWPIKYFESKREDVLVENNSIYRFLTENSNFQMVRGCRVPFEDFVNEFHDHFKAQPAFTRPKKPKVSDVMFSKLKLAVTKDVVCKNCKTKFEIDIKCCALHSKGNKMTKYYIDGLKSNDDNYVIDDYDDVL</sequence>
<evidence type="ECO:0000259" key="1">
    <source>
        <dbReference type="Pfam" id="PF08706"/>
    </source>
</evidence>
<dbReference type="RefSeq" id="YP_009052300.1">
    <property type="nucleotide sequence ID" value="NC_024697.1"/>
</dbReference>
<protein>
    <submittedName>
        <fullName evidence="2">Putative D5 primase/helicase</fullName>
    </submittedName>
</protein>
<organism evidence="2 3">
    <name type="scientific">Aureococcus anophagefferens virus</name>
    <dbReference type="NCBI Taxonomy" id="1474867"/>
    <lineage>
        <taxon>Viruses</taxon>
        <taxon>Varidnaviria</taxon>
        <taxon>Bamfordvirae</taxon>
        <taxon>Nucleocytoviricota</taxon>
        <taxon>Megaviricetes</taxon>
        <taxon>Imitervirales</taxon>
        <taxon>Schizomimiviridae</taxon>
        <taxon>Kratosvirus</taxon>
        <taxon>Kratosvirus quantuckense</taxon>
    </lineage>
</organism>
<reference evidence="2 3" key="1">
    <citation type="journal article" date="2014" name="Virology">
        <title>Genome of brown tide virus (AaV), the little giant of the Megaviridae, elucidates NCLDV genome expansion and host-virus coevolution.</title>
        <authorList>
            <person name="Moniruzzaman M."/>
            <person name="LeCleir G.R."/>
            <person name="Brown C.M."/>
            <person name="Gobler C.J."/>
            <person name="Bidle K.D."/>
            <person name="Wilson W.H."/>
            <person name="Wilhelm S.W."/>
        </authorList>
    </citation>
    <scope>NUCLEOTIDE SEQUENCE [LARGE SCALE GENOMIC DNA]</scope>
    <source>
        <strain evidence="2">BtV-01</strain>
    </source>
</reference>
<dbReference type="SUPFAM" id="SSF52540">
    <property type="entry name" value="P-loop containing nucleoside triphosphate hydrolases"/>
    <property type="match status" value="1"/>
</dbReference>
<proteinExistence type="predicted"/>
<accession>A0A076FGI0</accession>
<dbReference type="Pfam" id="PF08706">
    <property type="entry name" value="D5_N"/>
    <property type="match status" value="1"/>
</dbReference>
<gene>
    <name evidence="2" type="ORF">AaV_226</name>
</gene>
<keyword evidence="2" id="KW-0378">Hydrolase</keyword>